<protein>
    <recommendedName>
        <fullName evidence="5">IDEAL domain-containing protein</fullName>
    </recommendedName>
</protein>
<dbReference type="AlphaFoldDB" id="A0A1N6N7G3"/>
<sequence length="96" mass="11186">MLKPGDWIIHAHGKERIIGFIRDFSRLRNEVYIVQVSSYFDKKITPIKPELVVVESKNIMAVGLTLAKEDWDSMIDLAILTDDEQWFRQLSKRKPG</sequence>
<reference evidence="1" key="3">
    <citation type="submission" date="2017-03" db="EMBL/GenBank/DDBJ databases">
        <authorList>
            <person name="Dastager S.G."/>
            <person name="Neurgaonkar P.S."/>
            <person name="Dharne M.S."/>
        </authorList>
    </citation>
    <scope>NUCLEOTIDE SEQUENCE</scope>
    <source>
        <strain evidence="1">DSM 25145</strain>
    </source>
</reference>
<dbReference type="Proteomes" id="UP000186385">
    <property type="component" value="Unassembled WGS sequence"/>
</dbReference>
<gene>
    <name evidence="1" type="ORF">B1B05_00170</name>
    <name evidence="2" type="ORF">SAMN05443094_10135</name>
</gene>
<dbReference type="STRING" id="1017273.SAMN05443094_10135"/>
<organism evidence="2 3">
    <name type="scientific">Domibacillus enclensis</name>
    <dbReference type="NCBI Taxonomy" id="1017273"/>
    <lineage>
        <taxon>Bacteria</taxon>
        <taxon>Bacillati</taxon>
        <taxon>Bacillota</taxon>
        <taxon>Bacilli</taxon>
        <taxon>Bacillales</taxon>
        <taxon>Bacillaceae</taxon>
        <taxon>Domibacillus</taxon>
    </lineage>
</organism>
<dbReference type="RefSeq" id="WP_045850492.1">
    <property type="nucleotide sequence ID" value="NZ_FTLX01000001.1"/>
</dbReference>
<keyword evidence="4" id="KW-1185">Reference proteome</keyword>
<evidence type="ECO:0000313" key="4">
    <source>
        <dbReference type="Proteomes" id="UP000215545"/>
    </source>
</evidence>
<proteinExistence type="predicted"/>
<accession>A0A1N6N7G3</accession>
<dbReference type="Proteomes" id="UP000215545">
    <property type="component" value="Unassembled WGS sequence"/>
</dbReference>
<dbReference type="EMBL" id="FTLX01000001">
    <property type="protein sequence ID" value="SIP88054.1"/>
    <property type="molecule type" value="Genomic_DNA"/>
</dbReference>
<reference evidence="4" key="2">
    <citation type="submission" date="2017-03" db="EMBL/GenBank/DDBJ databases">
        <title>Bacillus sp. V-88(T) DSM27956, whole genome shotgun sequencing project.</title>
        <authorList>
            <person name="Dastager S.G."/>
            <person name="Neurgaonkar P.S."/>
            <person name="Dharne M.S."/>
        </authorList>
    </citation>
    <scope>NUCLEOTIDE SEQUENCE [LARGE SCALE GENOMIC DNA]</scope>
    <source>
        <strain evidence="4">DSM 25145</strain>
    </source>
</reference>
<dbReference type="OrthoDB" id="2968923at2"/>
<dbReference type="EMBL" id="MWSK01000001">
    <property type="protein sequence ID" value="OXS79940.1"/>
    <property type="molecule type" value="Genomic_DNA"/>
</dbReference>
<evidence type="ECO:0000313" key="1">
    <source>
        <dbReference type="EMBL" id="OXS79940.1"/>
    </source>
</evidence>
<evidence type="ECO:0000313" key="2">
    <source>
        <dbReference type="EMBL" id="SIP88054.1"/>
    </source>
</evidence>
<evidence type="ECO:0000313" key="3">
    <source>
        <dbReference type="Proteomes" id="UP000186385"/>
    </source>
</evidence>
<evidence type="ECO:0008006" key="5">
    <source>
        <dbReference type="Google" id="ProtNLM"/>
    </source>
</evidence>
<name>A0A1N6N7G3_9BACI</name>
<reference evidence="2 3" key="1">
    <citation type="submission" date="2017-01" db="EMBL/GenBank/DDBJ databases">
        <authorList>
            <person name="Mah S.A."/>
            <person name="Swanson W.J."/>
            <person name="Moy G.W."/>
            <person name="Vacquier V.D."/>
        </authorList>
    </citation>
    <scope>NUCLEOTIDE SEQUENCE [LARGE SCALE GENOMIC DNA]</scope>
    <source>
        <strain evidence="2 3">NIO-1016</strain>
    </source>
</reference>